<sequence length="75" mass="8386">MTPQMEPSSSLREMIIPGFIIIKQAFFEEEFSVVATSPPMGTGRLAEAHFGKAAYIRQLKIVDKFQHKKIISTCG</sequence>
<evidence type="ECO:0000313" key="1">
    <source>
        <dbReference type="EMBL" id="KAJ0105128.1"/>
    </source>
</evidence>
<dbReference type="Proteomes" id="UP001164250">
    <property type="component" value="Chromosome 2"/>
</dbReference>
<proteinExistence type="predicted"/>
<comment type="caution">
    <text evidence="1">The sequence shown here is derived from an EMBL/GenBank/DDBJ whole genome shotgun (WGS) entry which is preliminary data.</text>
</comment>
<gene>
    <name evidence="1" type="ORF">Patl1_17706</name>
</gene>
<protein>
    <submittedName>
        <fullName evidence="1">Uncharacterized protein</fullName>
    </submittedName>
</protein>
<keyword evidence="2" id="KW-1185">Reference proteome</keyword>
<name>A0ACC1BZ66_9ROSI</name>
<reference evidence="2" key="1">
    <citation type="journal article" date="2023" name="G3 (Bethesda)">
        <title>Genome assembly and association tests identify interacting loci associated with vigor, precocity, and sex in interspecific pistachio rootstocks.</title>
        <authorList>
            <person name="Palmer W."/>
            <person name="Jacygrad E."/>
            <person name="Sagayaradj S."/>
            <person name="Cavanaugh K."/>
            <person name="Han R."/>
            <person name="Bertier L."/>
            <person name="Beede B."/>
            <person name="Kafkas S."/>
            <person name="Golino D."/>
            <person name="Preece J."/>
            <person name="Michelmore R."/>
        </authorList>
    </citation>
    <scope>NUCLEOTIDE SEQUENCE [LARGE SCALE GENOMIC DNA]</scope>
</reference>
<dbReference type="EMBL" id="CM047898">
    <property type="protein sequence ID" value="KAJ0105128.1"/>
    <property type="molecule type" value="Genomic_DNA"/>
</dbReference>
<organism evidence="1 2">
    <name type="scientific">Pistacia atlantica</name>
    <dbReference type="NCBI Taxonomy" id="434234"/>
    <lineage>
        <taxon>Eukaryota</taxon>
        <taxon>Viridiplantae</taxon>
        <taxon>Streptophyta</taxon>
        <taxon>Embryophyta</taxon>
        <taxon>Tracheophyta</taxon>
        <taxon>Spermatophyta</taxon>
        <taxon>Magnoliopsida</taxon>
        <taxon>eudicotyledons</taxon>
        <taxon>Gunneridae</taxon>
        <taxon>Pentapetalae</taxon>
        <taxon>rosids</taxon>
        <taxon>malvids</taxon>
        <taxon>Sapindales</taxon>
        <taxon>Anacardiaceae</taxon>
        <taxon>Pistacia</taxon>
    </lineage>
</organism>
<evidence type="ECO:0000313" key="2">
    <source>
        <dbReference type="Proteomes" id="UP001164250"/>
    </source>
</evidence>
<accession>A0ACC1BZ66</accession>